<evidence type="ECO:0000256" key="9">
    <source>
        <dbReference type="ARBA" id="ARBA00023136"/>
    </source>
</evidence>
<keyword evidence="7" id="KW-0256">Endoplasmic reticulum</keyword>
<name>A0A8S9SZZ0_9CYAN</name>
<reference evidence="11" key="1">
    <citation type="journal article" date="2015" name="Genome Announc.">
        <title>Draft Genome Sequence of Tolypothrix boutellei Strain VB521301.</title>
        <authorList>
            <person name="Chandrababunaidu M.M."/>
            <person name="Singh D."/>
            <person name="Sen D."/>
            <person name="Bhan S."/>
            <person name="Das S."/>
            <person name="Gupta A."/>
            <person name="Adhikary S.P."/>
            <person name="Tripathy S."/>
        </authorList>
    </citation>
    <scope>NUCLEOTIDE SEQUENCE</scope>
    <source>
        <strain evidence="11">VB521301</strain>
    </source>
</reference>
<evidence type="ECO:0008006" key="13">
    <source>
        <dbReference type="Google" id="ProtNLM"/>
    </source>
</evidence>
<gene>
    <name evidence="11" type="ORF">DA73_0400007895</name>
</gene>
<comment type="pathway">
    <text evidence="2">Glycolipid biosynthesis; glycosylphosphatidylinositol-anchor biosynthesis.</text>
</comment>
<dbReference type="EMBL" id="JHEG04000001">
    <property type="protein sequence ID" value="KAF3885388.1"/>
    <property type="molecule type" value="Genomic_DNA"/>
</dbReference>
<evidence type="ECO:0000313" key="12">
    <source>
        <dbReference type="Proteomes" id="UP000029738"/>
    </source>
</evidence>
<feature type="transmembrane region" description="Helical" evidence="10">
    <location>
        <begin position="126"/>
        <end position="146"/>
    </location>
</feature>
<evidence type="ECO:0000256" key="1">
    <source>
        <dbReference type="ARBA" id="ARBA00004477"/>
    </source>
</evidence>
<dbReference type="GO" id="GO:0016020">
    <property type="term" value="C:membrane"/>
    <property type="evidence" value="ECO:0007669"/>
    <property type="project" value="GOC"/>
</dbReference>
<dbReference type="Proteomes" id="UP000029738">
    <property type="component" value="Unassembled WGS sequence"/>
</dbReference>
<feature type="transmembrane region" description="Helical" evidence="10">
    <location>
        <begin position="359"/>
        <end position="382"/>
    </location>
</feature>
<dbReference type="GO" id="GO:0000009">
    <property type="term" value="F:alpha-1,6-mannosyltransferase activity"/>
    <property type="evidence" value="ECO:0007669"/>
    <property type="project" value="InterPro"/>
</dbReference>
<evidence type="ECO:0000256" key="7">
    <source>
        <dbReference type="ARBA" id="ARBA00022824"/>
    </source>
</evidence>
<evidence type="ECO:0000256" key="8">
    <source>
        <dbReference type="ARBA" id="ARBA00022989"/>
    </source>
</evidence>
<feature type="transmembrane region" description="Helical" evidence="10">
    <location>
        <begin position="21"/>
        <end position="48"/>
    </location>
</feature>
<sequence length="383" mass="43202">MTKLTSEATNLCKKYKLTTQGFLFVIAMWLVSRLVIVVAMQVIAPILYTSPVQTHWRTAHPLDFVPGFIPEPSWELFSHWDGKWYRRIALTGYDYLDDGQQHSIAFYPLFPLVIRGVMMLGLPFEVAGTLVSNLAFLGTLLLLYSWTKARHGIHIARWVIAVFAWCPFSLFGTVIYTEGLFLLLTTAALRAFDKRQHVQAAVWGALASATRATGITLIPAFLFVAWREKRPAIAYAAGLAVGIGLVSFSLYCGIRFGDPLAFVRVQKAWAQPNWWFILRDAIAVGRDSLIKVVMVFGGGYLLWYLRTKISRVAIAYGFCSLLLMIFSGALMSVNRYAYGVVSLSIAFGMLLSQHLRWGYAILTWFAISLFFYAIDFAIWNWVA</sequence>
<dbReference type="PANTHER" id="PTHR12468">
    <property type="entry name" value="GPI MANNOSYLTRANSFERASE 2"/>
    <property type="match status" value="1"/>
</dbReference>
<dbReference type="GO" id="GO:0004376">
    <property type="term" value="F:GPI mannosyltransferase activity"/>
    <property type="evidence" value="ECO:0007669"/>
    <property type="project" value="InterPro"/>
</dbReference>
<dbReference type="GO" id="GO:0031501">
    <property type="term" value="C:mannosyltransferase complex"/>
    <property type="evidence" value="ECO:0007669"/>
    <property type="project" value="TreeGrafter"/>
</dbReference>
<evidence type="ECO:0000256" key="3">
    <source>
        <dbReference type="ARBA" id="ARBA00022502"/>
    </source>
</evidence>
<dbReference type="AlphaFoldDB" id="A0A8S9SZZ0"/>
<evidence type="ECO:0000256" key="2">
    <source>
        <dbReference type="ARBA" id="ARBA00004687"/>
    </source>
</evidence>
<keyword evidence="4" id="KW-0328">Glycosyltransferase</keyword>
<keyword evidence="9 10" id="KW-0472">Membrane</keyword>
<keyword evidence="3" id="KW-0337">GPI-anchor biosynthesis</keyword>
<protein>
    <recommendedName>
        <fullName evidence="13">Integral membrane protein</fullName>
    </recommendedName>
</protein>
<dbReference type="Pfam" id="PF04188">
    <property type="entry name" value="Mannosyl_trans2"/>
    <property type="match status" value="1"/>
</dbReference>
<dbReference type="OrthoDB" id="151635at2"/>
<keyword evidence="5" id="KW-0808">Transferase</keyword>
<accession>A0A8S9SZZ0</accession>
<dbReference type="GO" id="GO:0006506">
    <property type="term" value="P:GPI anchor biosynthetic process"/>
    <property type="evidence" value="ECO:0007669"/>
    <property type="project" value="UniProtKB-KW"/>
</dbReference>
<feature type="transmembrane region" description="Helical" evidence="10">
    <location>
        <begin position="288"/>
        <end position="305"/>
    </location>
</feature>
<evidence type="ECO:0000256" key="5">
    <source>
        <dbReference type="ARBA" id="ARBA00022679"/>
    </source>
</evidence>
<keyword evidence="6 10" id="KW-0812">Transmembrane</keyword>
<dbReference type="RefSeq" id="WP_050046295.1">
    <property type="nucleotide sequence ID" value="NZ_JHEG04000001.1"/>
</dbReference>
<feature type="transmembrane region" description="Helical" evidence="10">
    <location>
        <begin position="201"/>
        <end position="226"/>
    </location>
</feature>
<evidence type="ECO:0000256" key="6">
    <source>
        <dbReference type="ARBA" id="ARBA00022692"/>
    </source>
</evidence>
<feature type="transmembrane region" description="Helical" evidence="10">
    <location>
        <begin position="233"/>
        <end position="256"/>
    </location>
</feature>
<proteinExistence type="predicted"/>
<dbReference type="PANTHER" id="PTHR12468:SF2">
    <property type="entry name" value="GPI MANNOSYLTRANSFERASE 2"/>
    <property type="match status" value="1"/>
</dbReference>
<evidence type="ECO:0000313" key="11">
    <source>
        <dbReference type="EMBL" id="KAF3885388.1"/>
    </source>
</evidence>
<feature type="transmembrane region" description="Helical" evidence="10">
    <location>
        <begin position="158"/>
        <end position="189"/>
    </location>
</feature>
<evidence type="ECO:0000256" key="4">
    <source>
        <dbReference type="ARBA" id="ARBA00022676"/>
    </source>
</evidence>
<evidence type="ECO:0000256" key="10">
    <source>
        <dbReference type="SAM" id="Phobius"/>
    </source>
</evidence>
<keyword evidence="12" id="KW-1185">Reference proteome</keyword>
<dbReference type="InterPro" id="IPR007315">
    <property type="entry name" value="PIG-V/Gpi18"/>
</dbReference>
<reference evidence="11" key="2">
    <citation type="submission" date="2019-11" db="EMBL/GenBank/DDBJ databases">
        <title>Improved Assembly of Tolypothrix boutellei genome.</title>
        <authorList>
            <person name="Sarangi A.N."/>
            <person name="Mukherjee M."/>
            <person name="Ghosh S."/>
            <person name="Singh D."/>
            <person name="Das A."/>
            <person name="Kant S."/>
            <person name="Prusty A."/>
            <person name="Tripathy S."/>
        </authorList>
    </citation>
    <scope>NUCLEOTIDE SEQUENCE</scope>
    <source>
        <strain evidence="11">VB521301</strain>
    </source>
</reference>
<organism evidence="11 12">
    <name type="scientific">Tolypothrix bouteillei VB521301</name>
    <dbReference type="NCBI Taxonomy" id="1479485"/>
    <lineage>
        <taxon>Bacteria</taxon>
        <taxon>Bacillati</taxon>
        <taxon>Cyanobacteriota</taxon>
        <taxon>Cyanophyceae</taxon>
        <taxon>Nostocales</taxon>
        <taxon>Tolypothrichaceae</taxon>
        <taxon>Tolypothrix</taxon>
    </lineage>
</organism>
<comment type="subcellular location">
    <subcellularLocation>
        <location evidence="1">Endoplasmic reticulum membrane</location>
        <topology evidence="1">Multi-pass membrane protein</topology>
    </subcellularLocation>
</comment>
<feature type="transmembrane region" description="Helical" evidence="10">
    <location>
        <begin position="312"/>
        <end position="330"/>
    </location>
</feature>
<comment type="caution">
    <text evidence="11">The sequence shown here is derived from an EMBL/GenBank/DDBJ whole genome shotgun (WGS) entry which is preliminary data.</text>
</comment>
<keyword evidence="8 10" id="KW-1133">Transmembrane helix</keyword>